<evidence type="ECO:0000313" key="1">
    <source>
        <dbReference type="EMBL" id="VDM28251.1"/>
    </source>
</evidence>
<dbReference type="Gene3D" id="1.25.10.10">
    <property type="entry name" value="Leucine-rich Repeat Variant"/>
    <property type="match status" value="1"/>
</dbReference>
<name>A0A183U228_TOXCA</name>
<proteinExistence type="predicted"/>
<protein>
    <submittedName>
        <fullName evidence="3">WHIM1 domain-containing protein</fullName>
    </submittedName>
</protein>
<dbReference type="Proteomes" id="UP000050794">
    <property type="component" value="Unassembled WGS sequence"/>
</dbReference>
<dbReference type="GO" id="GO:0051010">
    <property type="term" value="F:microtubule plus-end binding"/>
    <property type="evidence" value="ECO:0007669"/>
    <property type="project" value="InterPro"/>
</dbReference>
<sequence length="107" mass="12074">MLDPVDVLAKLPDNFKEGVESKKWLERRDALQTLLTLCTDNPKLDPKANYGEHVAILNKVSSSLFLSCGFLLFFFSEDLCKSIRSWLVGNLADQTWADKIISAPVWS</sequence>
<accession>A0A183U228</accession>
<dbReference type="InterPro" id="IPR045110">
    <property type="entry name" value="XMAP215"/>
</dbReference>
<dbReference type="AlphaFoldDB" id="A0A183U228"/>
<organism evidence="2 3">
    <name type="scientific">Toxocara canis</name>
    <name type="common">Canine roundworm</name>
    <dbReference type="NCBI Taxonomy" id="6265"/>
    <lineage>
        <taxon>Eukaryota</taxon>
        <taxon>Metazoa</taxon>
        <taxon>Ecdysozoa</taxon>
        <taxon>Nematoda</taxon>
        <taxon>Chromadorea</taxon>
        <taxon>Rhabditida</taxon>
        <taxon>Spirurina</taxon>
        <taxon>Ascaridomorpha</taxon>
        <taxon>Ascaridoidea</taxon>
        <taxon>Toxocaridae</taxon>
        <taxon>Toxocara</taxon>
    </lineage>
</organism>
<dbReference type="GO" id="GO:0061863">
    <property type="term" value="F:microtubule plus end polymerase"/>
    <property type="evidence" value="ECO:0007669"/>
    <property type="project" value="InterPro"/>
</dbReference>
<evidence type="ECO:0000313" key="3">
    <source>
        <dbReference type="WBParaSite" id="TCNE_0000254801-mRNA-1"/>
    </source>
</evidence>
<reference evidence="3" key="1">
    <citation type="submission" date="2016-06" db="UniProtKB">
        <authorList>
            <consortium name="WormBaseParasite"/>
        </authorList>
    </citation>
    <scope>IDENTIFICATION</scope>
</reference>
<dbReference type="InterPro" id="IPR011989">
    <property type="entry name" value="ARM-like"/>
</dbReference>
<reference evidence="1 2" key="2">
    <citation type="submission" date="2018-11" db="EMBL/GenBank/DDBJ databases">
        <authorList>
            <consortium name="Pathogen Informatics"/>
        </authorList>
    </citation>
    <scope>NUCLEOTIDE SEQUENCE [LARGE SCALE GENOMIC DNA]</scope>
</reference>
<dbReference type="GO" id="GO:0046785">
    <property type="term" value="P:microtubule polymerization"/>
    <property type="evidence" value="ECO:0007669"/>
    <property type="project" value="InterPro"/>
</dbReference>
<dbReference type="WBParaSite" id="TCNE_0000254801-mRNA-1">
    <property type="protein sequence ID" value="TCNE_0000254801-mRNA-1"/>
    <property type="gene ID" value="TCNE_0000254801"/>
</dbReference>
<dbReference type="GO" id="GO:0030951">
    <property type="term" value="P:establishment or maintenance of microtubule cytoskeleton polarity"/>
    <property type="evidence" value="ECO:0007669"/>
    <property type="project" value="InterPro"/>
</dbReference>
<dbReference type="PANTHER" id="PTHR12609">
    <property type="entry name" value="MICROTUBULE ASSOCIATED PROTEIN XMAP215"/>
    <property type="match status" value="1"/>
</dbReference>
<dbReference type="EMBL" id="UYWY01002624">
    <property type="protein sequence ID" value="VDM28251.1"/>
    <property type="molecule type" value="Genomic_DNA"/>
</dbReference>
<keyword evidence="2" id="KW-1185">Reference proteome</keyword>
<gene>
    <name evidence="1" type="ORF">TCNE_LOCUS2548</name>
</gene>
<evidence type="ECO:0000313" key="2">
    <source>
        <dbReference type="Proteomes" id="UP000050794"/>
    </source>
</evidence>
<dbReference type="GO" id="GO:0007051">
    <property type="term" value="P:spindle organization"/>
    <property type="evidence" value="ECO:0007669"/>
    <property type="project" value="InterPro"/>
</dbReference>